<evidence type="ECO:0000259" key="3">
    <source>
        <dbReference type="PROSITE" id="PS50238"/>
    </source>
</evidence>
<dbReference type="InterPro" id="IPR032675">
    <property type="entry name" value="LRR_dom_sf"/>
</dbReference>
<dbReference type="GO" id="GO:0005096">
    <property type="term" value="F:GTPase activator activity"/>
    <property type="evidence" value="ECO:0007669"/>
    <property type="project" value="UniProtKB-KW"/>
</dbReference>
<dbReference type="EMBL" id="CDSF01000120">
    <property type="protein sequence ID" value="CEP01846.1"/>
    <property type="molecule type" value="Genomic_DNA"/>
</dbReference>
<dbReference type="GO" id="GO:0007165">
    <property type="term" value="P:signal transduction"/>
    <property type="evidence" value="ECO:0007669"/>
    <property type="project" value="InterPro"/>
</dbReference>
<reference evidence="5 7" key="2">
    <citation type="submission" date="2018-03" db="EMBL/GenBank/DDBJ databases">
        <authorList>
            <person name="Fogelqvist J."/>
        </authorList>
    </citation>
    <scope>NUCLEOTIDE SEQUENCE [LARGE SCALE GENOMIC DNA]</scope>
</reference>
<reference evidence="4 6" key="1">
    <citation type="submission" date="2015-02" db="EMBL/GenBank/DDBJ databases">
        <authorList>
            <person name="Chooi Y.-H."/>
        </authorList>
    </citation>
    <scope>NUCLEOTIDE SEQUENCE [LARGE SCALE GENOMIC DNA]</scope>
    <source>
        <strain evidence="4">E3</strain>
    </source>
</reference>
<dbReference type="PROSITE" id="PS50238">
    <property type="entry name" value="RHOGAP"/>
    <property type="match status" value="1"/>
</dbReference>
<evidence type="ECO:0000256" key="2">
    <source>
        <dbReference type="SAM" id="MobiDB-lite"/>
    </source>
</evidence>
<dbReference type="InterPro" id="IPR001611">
    <property type="entry name" value="Leu-rich_rpt"/>
</dbReference>
<dbReference type="AlphaFoldDB" id="A0A0G4J3J8"/>
<name>A0A0G4J3J8_PLABS</name>
<dbReference type="Gene3D" id="3.80.10.10">
    <property type="entry name" value="Ribonuclease Inhibitor"/>
    <property type="match status" value="1"/>
</dbReference>
<sequence>MSADEAKAAAKHIADNLQATRQVQIFLEPASISMGLGAPAKDSILFCTNLRVMIMRRKSGLLNRPAIKHSYSILDMDSLECTNDPTCVRLGLRSAKEVIVLSIKLESAAVVERLTSALYECLRAFHSVRGPALRTGVVPPPKPGPPTTAKALSDLYLAVCDRAGLEPVASFLEMLASNKGDELNIRAATAGKDGGSVGRITYQDLQAMCDSLCCQDMFTGVLLPDNVTLADEAITAIGSVVFSVANRINRMTCAGNNWSSRNAPRIIADAMKGASSKLLTKLVLRNQALGDEGLEALLNAAQSSQMPLQTLVASNCGLSGKGDLFNQPLLSPALVTLDLSKNDNISKAGASALTEYLRKPSALKRLSLAMTNLDLEPIVGALMENPDLSLKQLETLNVAGLKISSKAASSLKAIIGQTASLSHVILDRIRFTDFFLASLFDGIANNTTGVRFVLSLAYCDLSGMLVKVLVDSVKRHGPLKNVGALGLQYNHISTCDEFQALCEILEQVTSLRHLSLDGNVRLPKLVSHSKKSKQVGDDIVKMFQSLPGLESFSIVGDAQHAIGDAVATILEGAVAHPALKSIDISANAVSEKGFAAVANLLARSKRLVRLDMDNAIPTSSLPAMASALQSNNELPLRVLDIERTVRELAGSSRSTRRLSAVANLIKCLRDRIGARVGGDVQVPASVQNRFAAIRRLDGAFDDIAEDADLYDALNDVVRALPAELFTASTPMSAVRRHLQGSLSSKSGTVPPAIDDAGDDAEGASGSQFGVALEDMDLLKSEDIVRWYPSGVPAVLVQMDHYLDRHDATNSVGIFRLAPDEVDSKAVKRQLNDGTFESCADINSVANNLKVWYRDMPYKLLQGVSVDDMAQCTTSEQTAALIERIKEPYRSLFLWTLDVFVKYSSSSDQSKMNAHNLAIVFSPNFFVGNSADPMADMKAFQVVCKFTESAIAHRATSFDVKSLRSAQKEWQLRYASDDLGSSADPPSAAHDDDVDEPPAILSGSMKMNTSPRSLDALNSIAKVVASKHTVMLTTPNSPMAPAHHVKAASSGGGAISGFVSVDTVDVPRSLSAAPSMSKTQKSSHETMLKEMQALHRRKLEAHGQKS</sequence>
<dbReference type="STRING" id="37360.A0A0G4J3J8"/>
<dbReference type="PANTHER" id="PTHR23177">
    <property type="entry name" value="MKIAA1688 PROTEIN"/>
    <property type="match status" value="1"/>
</dbReference>
<proteinExistence type="predicted"/>
<protein>
    <recommendedName>
        <fullName evidence="3">Rho-GAP domain-containing protein</fullName>
    </recommendedName>
</protein>
<gene>
    <name evidence="4" type="ORF">PBRA_008789</name>
    <name evidence="5" type="ORF">PLBR_LOCUS3797</name>
</gene>
<keyword evidence="1" id="KW-0343">GTPase activation</keyword>
<dbReference type="CDD" id="cd00159">
    <property type="entry name" value="RhoGAP"/>
    <property type="match status" value="1"/>
</dbReference>
<dbReference type="Pfam" id="PF13516">
    <property type="entry name" value="LRR_6"/>
    <property type="match status" value="1"/>
</dbReference>
<feature type="region of interest" description="Disordered" evidence="2">
    <location>
        <begin position="976"/>
        <end position="1002"/>
    </location>
</feature>
<dbReference type="SMART" id="SM00324">
    <property type="entry name" value="RhoGAP"/>
    <property type="match status" value="1"/>
</dbReference>
<accession>A0A0G4J3J8</accession>
<dbReference type="SMART" id="SM00368">
    <property type="entry name" value="LRR_RI"/>
    <property type="match status" value="4"/>
</dbReference>
<keyword evidence="6" id="KW-1185">Reference proteome</keyword>
<evidence type="ECO:0000313" key="4">
    <source>
        <dbReference type="EMBL" id="CEP01846.1"/>
    </source>
</evidence>
<dbReference type="Proteomes" id="UP000290189">
    <property type="component" value="Unassembled WGS sequence"/>
</dbReference>
<dbReference type="EMBL" id="OVEO01000006">
    <property type="protein sequence ID" value="SPQ96582.1"/>
    <property type="molecule type" value="Genomic_DNA"/>
</dbReference>
<dbReference type="PANTHER" id="PTHR23177:SF58">
    <property type="entry name" value="RHO GTPASE-ACTIVATING PROTEIN GACK"/>
    <property type="match status" value="1"/>
</dbReference>
<dbReference type="SUPFAM" id="SSF48350">
    <property type="entry name" value="GTPase activation domain, GAP"/>
    <property type="match status" value="1"/>
</dbReference>
<dbReference type="Gene3D" id="1.10.555.10">
    <property type="entry name" value="Rho GTPase activation protein"/>
    <property type="match status" value="1"/>
</dbReference>
<evidence type="ECO:0000313" key="6">
    <source>
        <dbReference type="Proteomes" id="UP000039324"/>
    </source>
</evidence>
<dbReference type="Proteomes" id="UP000039324">
    <property type="component" value="Unassembled WGS sequence"/>
</dbReference>
<feature type="domain" description="Rho-GAP" evidence="3">
    <location>
        <begin position="770"/>
        <end position="957"/>
    </location>
</feature>
<dbReference type="InterPro" id="IPR044785">
    <property type="entry name" value="RopGAP1-5"/>
</dbReference>
<dbReference type="Pfam" id="PF00620">
    <property type="entry name" value="RhoGAP"/>
    <property type="match status" value="1"/>
</dbReference>
<evidence type="ECO:0000256" key="1">
    <source>
        <dbReference type="ARBA" id="ARBA00022468"/>
    </source>
</evidence>
<feature type="region of interest" description="Disordered" evidence="2">
    <location>
        <begin position="737"/>
        <end position="760"/>
    </location>
</feature>
<evidence type="ECO:0000313" key="5">
    <source>
        <dbReference type="EMBL" id="SPQ96582.1"/>
    </source>
</evidence>
<evidence type="ECO:0000313" key="7">
    <source>
        <dbReference type="Proteomes" id="UP000290189"/>
    </source>
</evidence>
<geneLocation type="mitochondrion" evidence="5"/>
<keyword evidence="5" id="KW-0496">Mitochondrion</keyword>
<dbReference type="OrthoDB" id="185175at2759"/>
<dbReference type="InterPro" id="IPR008936">
    <property type="entry name" value="Rho_GTPase_activation_prot"/>
</dbReference>
<dbReference type="InterPro" id="IPR000198">
    <property type="entry name" value="RhoGAP_dom"/>
</dbReference>
<dbReference type="SUPFAM" id="SSF52047">
    <property type="entry name" value="RNI-like"/>
    <property type="match status" value="1"/>
</dbReference>
<organism evidence="4 6">
    <name type="scientific">Plasmodiophora brassicae</name>
    <name type="common">Clubroot disease agent</name>
    <dbReference type="NCBI Taxonomy" id="37360"/>
    <lineage>
        <taxon>Eukaryota</taxon>
        <taxon>Sar</taxon>
        <taxon>Rhizaria</taxon>
        <taxon>Endomyxa</taxon>
        <taxon>Phytomyxea</taxon>
        <taxon>Plasmodiophorida</taxon>
        <taxon>Plasmodiophoridae</taxon>
        <taxon>Plasmodiophora</taxon>
    </lineage>
</organism>